<evidence type="ECO:0000313" key="2">
    <source>
        <dbReference type="Proteomes" id="UP000790347"/>
    </source>
</evidence>
<dbReference type="Proteomes" id="UP000790347">
    <property type="component" value="Unassembled WGS sequence"/>
</dbReference>
<reference evidence="1" key="2">
    <citation type="journal article" date="2022" name="Res Sq">
        <title>Comparative Genomics Reveals Insights into the Divergent Evolution of Astigmatic Mites and Household Pest Adaptations.</title>
        <authorList>
            <person name="Xiong Q."/>
            <person name="Wan A.T.-Y."/>
            <person name="Liu X.-Y."/>
            <person name="Fung C.S.-H."/>
            <person name="Xiao X."/>
            <person name="Malainual N."/>
            <person name="Hou J."/>
            <person name="Wang L."/>
            <person name="Wang M."/>
            <person name="Yang K."/>
            <person name="Cui Y."/>
            <person name="Leung E."/>
            <person name="Nong W."/>
            <person name="Shin S.-K."/>
            <person name="Au S."/>
            <person name="Jeong K.Y."/>
            <person name="Chew F.T."/>
            <person name="Hui J."/>
            <person name="Leung T.F."/>
            <person name="Tungtrongchitr A."/>
            <person name="Zhong N."/>
            <person name="Liu Z."/>
            <person name="Tsui S."/>
        </authorList>
    </citation>
    <scope>NUCLEOTIDE SEQUENCE</scope>
    <source>
        <strain evidence="1">Derf</strain>
        <tissue evidence="1">Whole organism</tissue>
    </source>
</reference>
<comment type="caution">
    <text evidence="1">The sequence shown here is derived from an EMBL/GenBank/DDBJ whole genome shotgun (WGS) entry which is preliminary data.</text>
</comment>
<dbReference type="EMBL" id="ASGP02000004">
    <property type="protein sequence ID" value="KAH9511381.1"/>
    <property type="molecule type" value="Genomic_DNA"/>
</dbReference>
<proteinExistence type="predicted"/>
<accession>A0A922I001</accession>
<dbReference type="AlphaFoldDB" id="A0A922I001"/>
<evidence type="ECO:0000313" key="1">
    <source>
        <dbReference type="EMBL" id="KAH9511381.1"/>
    </source>
</evidence>
<gene>
    <name evidence="1" type="ORF">DERF_009848</name>
</gene>
<name>A0A922I001_DERFA</name>
<protein>
    <submittedName>
        <fullName evidence="1">Uncharacterized protein</fullName>
    </submittedName>
</protein>
<sequence>MIGLQYHVASPVKIIGPGPGSISDSSGVSTGTASSLLIQYRRRILAKLMYARSIICKLNGMMSVIAVVEINAAVRYDLQANWAMGR</sequence>
<organism evidence="1 2">
    <name type="scientific">Dermatophagoides farinae</name>
    <name type="common">American house dust mite</name>
    <dbReference type="NCBI Taxonomy" id="6954"/>
    <lineage>
        <taxon>Eukaryota</taxon>
        <taxon>Metazoa</taxon>
        <taxon>Ecdysozoa</taxon>
        <taxon>Arthropoda</taxon>
        <taxon>Chelicerata</taxon>
        <taxon>Arachnida</taxon>
        <taxon>Acari</taxon>
        <taxon>Acariformes</taxon>
        <taxon>Sarcoptiformes</taxon>
        <taxon>Astigmata</taxon>
        <taxon>Psoroptidia</taxon>
        <taxon>Analgoidea</taxon>
        <taxon>Pyroglyphidae</taxon>
        <taxon>Dermatophagoidinae</taxon>
        <taxon>Dermatophagoides</taxon>
    </lineage>
</organism>
<reference evidence="1" key="1">
    <citation type="submission" date="2013-05" db="EMBL/GenBank/DDBJ databases">
        <authorList>
            <person name="Yim A.K.Y."/>
            <person name="Chan T.F."/>
            <person name="Ji K.M."/>
            <person name="Liu X.Y."/>
            <person name="Zhou J.W."/>
            <person name="Li R.Q."/>
            <person name="Yang K.Y."/>
            <person name="Li J."/>
            <person name="Li M."/>
            <person name="Law P.T.W."/>
            <person name="Wu Y.L."/>
            <person name="Cai Z.L."/>
            <person name="Qin H."/>
            <person name="Bao Y."/>
            <person name="Leung R.K.K."/>
            <person name="Ng P.K.S."/>
            <person name="Zou J."/>
            <person name="Zhong X.J."/>
            <person name="Ran P.X."/>
            <person name="Zhong N.S."/>
            <person name="Liu Z.G."/>
            <person name="Tsui S.K.W."/>
        </authorList>
    </citation>
    <scope>NUCLEOTIDE SEQUENCE</scope>
    <source>
        <strain evidence="1">Derf</strain>
        <tissue evidence="1">Whole organism</tissue>
    </source>
</reference>
<keyword evidence="2" id="KW-1185">Reference proteome</keyword>